<sequence length="134" mass="15384">MDKKEVMTLMNCSLNDNLSLNLEDVNGLVSGLAENNTGFNTADGGIAQNTDNALYHYDNGLYDGSANYTCWDYWRNDYYPRIIRESYPVYIQERAKDKGKQAFEIIKILKDKKLVQLKTVGNFIDLMDELIKIL</sequence>
<comment type="caution">
    <text evidence="1">The sequence shown here is derived from an EMBL/GenBank/DDBJ whole genome shotgun (WGS) entry which is preliminary data.</text>
</comment>
<gene>
    <name evidence="1" type="ORF">S12H4_12790</name>
</gene>
<evidence type="ECO:0000313" key="1">
    <source>
        <dbReference type="EMBL" id="GAI86264.1"/>
    </source>
</evidence>
<dbReference type="EMBL" id="BARW01006101">
    <property type="protein sequence ID" value="GAI86264.1"/>
    <property type="molecule type" value="Genomic_DNA"/>
</dbReference>
<name>X1U1T4_9ZZZZ</name>
<proteinExistence type="predicted"/>
<dbReference type="AlphaFoldDB" id="X1U1T4"/>
<protein>
    <submittedName>
        <fullName evidence="1">Uncharacterized protein</fullName>
    </submittedName>
</protein>
<accession>X1U1T4</accession>
<reference evidence="1" key="1">
    <citation type="journal article" date="2014" name="Front. Microbiol.">
        <title>High frequency of phylogenetically diverse reductive dehalogenase-homologous genes in deep subseafloor sedimentary metagenomes.</title>
        <authorList>
            <person name="Kawai M."/>
            <person name="Futagami T."/>
            <person name="Toyoda A."/>
            <person name="Takaki Y."/>
            <person name="Nishi S."/>
            <person name="Hori S."/>
            <person name="Arai W."/>
            <person name="Tsubouchi T."/>
            <person name="Morono Y."/>
            <person name="Uchiyama I."/>
            <person name="Ito T."/>
            <person name="Fujiyama A."/>
            <person name="Inagaki F."/>
            <person name="Takami H."/>
        </authorList>
    </citation>
    <scope>NUCLEOTIDE SEQUENCE</scope>
    <source>
        <strain evidence="1">Expedition CK06-06</strain>
    </source>
</reference>
<organism evidence="1">
    <name type="scientific">marine sediment metagenome</name>
    <dbReference type="NCBI Taxonomy" id="412755"/>
    <lineage>
        <taxon>unclassified sequences</taxon>
        <taxon>metagenomes</taxon>
        <taxon>ecological metagenomes</taxon>
    </lineage>
</organism>